<dbReference type="UniPathway" id="UPA00529">
    <property type="reaction ID" value="UER00430"/>
</dbReference>
<dbReference type="GeneID" id="18167969"/>
<dbReference type="SUPFAM" id="SSF50022">
    <property type="entry name" value="ISP domain"/>
    <property type="match status" value="1"/>
</dbReference>
<keyword evidence="7" id="KW-0001">2Fe-2S</keyword>
<dbReference type="InterPro" id="IPR036922">
    <property type="entry name" value="Rieske_2Fe-2S_sf"/>
</dbReference>
<comment type="catalytic activity">
    <reaction evidence="12">
        <text>choline + 2 reduced [2Fe-2S]-[ferredoxin] + O2 + 2 H(+) = betaine aldehyde hydrate + 2 oxidized [2Fe-2S]-[ferredoxin] + H2O</text>
        <dbReference type="Rhea" id="RHEA:17769"/>
        <dbReference type="Rhea" id="RHEA-COMP:10000"/>
        <dbReference type="Rhea" id="RHEA-COMP:10001"/>
        <dbReference type="ChEBI" id="CHEBI:15354"/>
        <dbReference type="ChEBI" id="CHEBI:15377"/>
        <dbReference type="ChEBI" id="CHEBI:15378"/>
        <dbReference type="ChEBI" id="CHEBI:15379"/>
        <dbReference type="ChEBI" id="CHEBI:15870"/>
        <dbReference type="ChEBI" id="CHEBI:33737"/>
        <dbReference type="ChEBI" id="CHEBI:33738"/>
        <dbReference type="EC" id="1.14.15.7"/>
    </reaction>
</comment>
<dbReference type="InterPro" id="IPR017941">
    <property type="entry name" value="Rieske_2Fe-2S"/>
</dbReference>
<dbReference type="VEuPathDB" id="FungiDB:CCM_05951"/>
<organism evidence="14 15">
    <name type="scientific">Cordyceps militaris (strain CM01)</name>
    <name type="common">Caterpillar fungus</name>
    <dbReference type="NCBI Taxonomy" id="983644"/>
    <lineage>
        <taxon>Eukaryota</taxon>
        <taxon>Fungi</taxon>
        <taxon>Dikarya</taxon>
        <taxon>Ascomycota</taxon>
        <taxon>Pezizomycotina</taxon>
        <taxon>Sordariomycetes</taxon>
        <taxon>Hypocreomycetidae</taxon>
        <taxon>Hypocreales</taxon>
        <taxon>Cordycipitaceae</taxon>
        <taxon>Cordyceps</taxon>
    </lineage>
</organism>
<evidence type="ECO:0000256" key="3">
    <source>
        <dbReference type="ARBA" id="ARBA00004866"/>
    </source>
</evidence>
<dbReference type="Gene3D" id="3.90.380.10">
    <property type="entry name" value="Naphthalene 1,2-dioxygenase Alpha Subunit, Chain A, domain 1"/>
    <property type="match status" value="2"/>
</dbReference>
<accession>G3JHZ1</accession>
<dbReference type="RefSeq" id="XP_006671158.1">
    <property type="nucleotide sequence ID" value="XM_006671095.1"/>
</dbReference>
<comment type="function">
    <text evidence="2">Catalyzes the first step of the osmoprotectant glycine betaine synthesis.</text>
</comment>
<evidence type="ECO:0000256" key="8">
    <source>
        <dbReference type="ARBA" id="ARBA00022723"/>
    </source>
</evidence>
<evidence type="ECO:0000256" key="1">
    <source>
        <dbReference type="ARBA" id="ARBA00001962"/>
    </source>
</evidence>
<evidence type="ECO:0000256" key="2">
    <source>
        <dbReference type="ARBA" id="ARBA00002149"/>
    </source>
</evidence>
<dbReference type="GO" id="GO:0019133">
    <property type="term" value="F:choline monooxygenase activity"/>
    <property type="evidence" value="ECO:0007669"/>
    <property type="project" value="UniProtKB-EC"/>
</dbReference>
<evidence type="ECO:0000256" key="11">
    <source>
        <dbReference type="ARBA" id="ARBA00023014"/>
    </source>
</evidence>
<comment type="cofactor">
    <cofactor evidence="1">
        <name>Fe cation</name>
        <dbReference type="ChEBI" id="CHEBI:24875"/>
    </cofactor>
</comment>
<dbReference type="HOGENOM" id="CLU_026244_1_2_1"/>
<dbReference type="Gene3D" id="2.102.10.10">
    <property type="entry name" value="Rieske [2Fe-2S] iron-sulphur domain"/>
    <property type="match status" value="1"/>
</dbReference>
<dbReference type="OrthoDB" id="426882at2759"/>
<evidence type="ECO:0000256" key="5">
    <source>
        <dbReference type="ARBA" id="ARBA00012763"/>
    </source>
</evidence>
<feature type="domain" description="Rieske" evidence="13">
    <location>
        <begin position="14"/>
        <end position="112"/>
    </location>
</feature>
<dbReference type="eggNOG" id="ENOG502QQJW">
    <property type="taxonomic scope" value="Eukaryota"/>
</dbReference>
<dbReference type="EMBL" id="JH126402">
    <property type="protein sequence ID" value="EGX91794.1"/>
    <property type="molecule type" value="Genomic_DNA"/>
</dbReference>
<dbReference type="PRINTS" id="PR00090">
    <property type="entry name" value="RNGDIOXGNASE"/>
</dbReference>
<keyword evidence="9" id="KW-0560">Oxidoreductase</keyword>
<dbReference type="EC" id="1.14.15.7" evidence="5"/>
<evidence type="ECO:0000313" key="14">
    <source>
        <dbReference type="EMBL" id="EGX91794.1"/>
    </source>
</evidence>
<evidence type="ECO:0000256" key="6">
    <source>
        <dbReference type="ARBA" id="ARBA00014931"/>
    </source>
</evidence>
<reference evidence="14 15" key="1">
    <citation type="journal article" date="2011" name="Genome Biol.">
        <title>Genome sequence of the insect pathogenic fungus Cordyceps militaris, a valued traditional Chinese medicine.</title>
        <authorList>
            <person name="Zheng P."/>
            <person name="Xia Y."/>
            <person name="Xiao G."/>
            <person name="Xiong C."/>
            <person name="Hu X."/>
            <person name="Zhang S."/>
            <person name="Zheng H."/>
            <person name="Huang Y."/>
            <person name="Zhou Y."/>
            <person name="Wang S."/>
            <person name="Zhao G.P."/>
            <person name="Liu X."/>
            <person name="St Leger R.J."/>
            <person name="Wang C."/>
        </authorList>
    </citation>
    <scope>NUCLEOTIDE SEQUENCE [LARGE SCALE GENOMIC DNA]</scope>
    <source>
        <strain evidence="14 15">CM01</strain>
    </source>
</reference>
<comment type="pathway">
    <text evidence="3">Amine and polyamine biosynthesis; betaine biosynthesis via choline pathway; betaine aldehyde from choline (monooxygenase route): step 1/1.</text>
</comment>
<dbReference type="AlphaFoldDB" id="G3JHZ1"/>
<comment type="similarity">
    <text evidence="4">Belongs to the choline monooxygenase family.</text>
</comment>
<protein>
    <recommendedName>
        <fullName evidence="6">Choline monooxygenase, chloroplastic</fullName>
        <ecNumber evidence="5">1.14.15.7</ecNumber>
    </recommendedName>
</protein>
<dbReference type="KEGG" id="cmt:CCM_05951"/>
<dbReference type="Proteomes" id="UP000001610">
    <property type="component" value="Unassembled WGS sequence"/>
</dbReference>
<evidence type="ECO:0000256" key="9">
    <source>
        <dbReference type="ARBA" id="ARBA00023002"/>
    </source>
</evidence>
<name>G3JHZ1_CORMM</name>
<dbReference type="PANTHER" id="PTHR43756:SF5">
    <property type="entry name" value="CHOLINE MONOOXYGENASE, CHLOROPLASTIC"/>
    <property type="match status" value="1"/>
</dbReference>
<evidence type="ECO:0000256" key="7">
    <source>
        <dbReference type="ARBA" id="ARBA00022714"/>
    </source>
</evidence>
<gene>
    <name evidence="14" type="ORF">CCM_05951</name>
</gene>
<dbReference type="SUPFAM" id="SSF55961">
    <property type="entry name" value="Bet v1-like"/>
    <property type="match status" value="1"/>
</dbReference>
<sequence>MYELERRAIFSKKWLLVTHKLRFPDTGSYVKITETGYTFFLVRDRQGAIRAHHNICRHRAYPIVEKESGKASILACKYHGWSYGFDGHLAKAPKYQEVPAFNKEENGLYRIHVHVDALGFVYVNLDAGETPAVSWEQDFATVDEQPRLLKFDMTKYTYDHSWEMTGDYNWKVLADNYNEASVCYHCPTGHPALPAVTDLSKYWVETAGTHIQHYAVDRADAAAKSLGNVSTYYYPNASSTVTGTKKRPHFFFIQRCVPISATQTHMEYEVYRNAESSAAAFTEISDFFKDIMREDKELCNGAQKNLNAGIFLNGELHPRAEKGPLFFQMLTRNLVNRHYEEEQAAGAQIWPAVPRHRVSDMIQNDVDLCGKLECAANSLGSGELAW</sequence>
<dbReference type="Pfam" id="PF00355">
    <property type="entry name" value="Rieske"/>
    <property type="match status" value="1"/>
</dbReference>
<evidence type="ECO:0000256" key="12">
    <source>
        <dbReference type="ARBA" id="ARBA00049097"/>
    </source>
</evidence>
<dbReference type="CDD" id="cd00680">
    <property type="entry name" value="RHO_alpha_C"/>
    <property type="match status" value="1"/>
</dbReference>
<evidence type="ECO:0000256" key="10">
    <source>
        <dbReference type="ARBA" id="ARBA00023004"/>
    </source>
</evidence>
<dbReference type="GO" id="GO:0005506">
    <property type="term" value="F:iron ion binding"/>
    <property type="evidence" value="ECO:0007669"/>
    <property type="project" value="InterPro"/>
</dbReference>
<dbReference type="InterPro" id="IPR015879">
    <property type="entry name" value="Ring_hydroxy_dOase_asu_C_dom"/>
</dbReference>
<dbReference type="GO" id="GO:0051537">
    <property type="term" value="F:2 iron, 2 sulfur cluster binding"/>
    <property type="evidence" value="ECO:0007669"/>
    <property type="project" value="UniProtKB-KW"/>
</dbReference>
<dbReference type="InParanoid" id="G3JHZ1"/>
<keyword evidence="8" id="KW-0479">Metal-binding</keyword>
<evidence type="ECO:0000256" key="4">
    <source>
        <dbReference type="ARBA" id="ARBA00010848"/>
    </source>
</evidence>
<dbReference type="OMA" id="SEVECNW"/>
<dbReference type="PANTHER" id="PTHR43756">
    <property type="entry name" value="CHOLINE MONOOXYGENASE, CHLOROPLASTIC"/>
    <property type="match status" value="1"/>
</dbReference>
<dbReference type="PROSITE" id="PS51296">
    <property type="entry name" value="RIESKE"/>
    <property type="match status" value="1"/>
</dbReference>
<keyword evidence="11" id="KW-0411">Iron-sulfur</keyword>
<dbReference type="InterPro" id="IPR001663">
    <property type="entry name" value="Rng_hydr_dOase-A"/>
</dbReference>
<proteinExistence type="inferred from homology"/>
<dbReference type="Pfam" id="PF00848">
    <property type="entry name" value="Ring_hydroxyl_A"/>
    <property type="match status" value="1"/>
</dbReference>
<dbReference type="GO" id="GO:0019285">
    <property type="term" value="P:glycine betaine biosynthetic process from choline"/>
    <property type="evidence" value="ECO:0007669"/>
    <property type="project" value="UniProtKB-UniPathway"/>
</dbReference>
<evidence type="ECO:0000313" key="15">
    <source>
        <dbReference type="Proteomes" id="UP000001610"/>
    </source>
</evidence>
<keyword evidence="15" id="KW-1185">Reference proteome</keyword>
<evidence type="ECO:0000259" key="13">
    <source>
        <dbReference type="PROSITE" id="PS51296"/>
    </source>
</evidence>
<keyword evidence="10" id="KW-0408">Iron</keyword>
<dbReference type="CDD" id="cd03469">
    <property type="entry name" value="Rieske_RO_Alpha_N"/>
    <property type="match status" value="1"/>
</dbReference>